<accession>A0A1M7RR69</accession>
<evidence type="ECO:0000313" key="1">
    <source>
        <dbReference type="EMBL" id="SHN48671.1"/>
    </source>
</evidence>
<keyword evidence="2" id="KW-1185">Reference proteome</keyword>
<gene>
    <name evidence="1" type="ORF">SAMN02745193_00237</name>
</gene>
<proteinExistence type="predicted"/>
<dbReference type="Proteomes" id="UP000184391">
    <property type="component" value="Unassembled WGS sequence"/>
</dbReference>
<reference evidence="2" key="1">
    <citation type="submission" date="2016-12" db="EMBL/GenBank/DDBJ databases">
        <authorList>
            <person name="Varghese N."/>
            <person name="Submissions S."/>
        </authorList>
    </citation>
    <scope>NUCLEOTIDE SEQUENCE [LARGE SCALE GENOMIC DNA]</scope>
    <source>
        <strain evidence="2">DSM 11032</strain>
    </source>
</reference>
<evidence type="ECO:0000313" key="2">
    <source>
        <dbReference type="Proteomes" id="UP000184391"/>
    </source>
</evidence>
<dbReference type="EMBL" id="FRDF01000001">
    <property type="protein sequence ID" value="SHN48671.1"/>
    <property type="molecule type" value="Genomic_DNA"/>
</dbReference>
<sequence length="54" mass="5675">MKAGGFCTGACGPTSFGHFLGKWAADNELYDSPVSSIFVHTAPIDLLMQQSVGN</sequence>
<protein>
    <submittedName>
        <fullName evidence="1">Uncharacterized protein</fullName>
    </submittedName>
</protein>
<organism evidence="1 2">
    <name type="scientific">Erythrobacter sanguineus</name>
    <dbReference type="NCBI Taxonomy" id="198312"/>
    <lineage>
        <taxon>Bacteria</taxon>
        <taxon>Pseudomonadati</taxon>
        <taxon>Pseudomonadota</taxon>
        <taxon>Alphaproteobacteria</taxon>
        <taxon>Sphingomonadales</taxon>
        <taxon>Erythrobacteraceae</taxon>
        <taxon>Erythrobacter/Porphyrobacter group</taxon>
        <taxon>Erythrobacter</taxon>
    </lineage>
</organism>
<dbReference type="AlphaFoldDB" id="A0A1M7RR69"/>
<name>A0A1M7RR69_9SPHN</name>
<dbReference type="STRING" id="198312.SAMN02745193_00237"/>